<dbReference type="FunFam" id="2.160.20.10:FF:000019">
    <property type="entry name" value="polygalacturonase At1g48100"/>
    <property type="match status" value="1"/>
</dbReference>
<dbReference type="InterPro" id="IPR012334">
    <property type="entry name" value="Pectin_lyas_fold"/>
</dbReference>
<dbReference type="Gene3D" id="2.160.20.10">
    <property type="entry name" value="Single-stranded right-handed beta-helix, Pectin lyase-like"/>
    <property type="match status" value="1"/>
</dbReference>
<keyword evidence="3" id="KW-0134">Cell wall</keyword>
<dbReference type="GO" id="GO:0071555">
    <property type="term" value="P:cell wall organization"/>
    <property type="evidence" value="ECO:0007669"/>
    <property type="project" value="UniProtKB-KW"/>
</dbReference>
<comment type="subcellular location">
    <subcellularLocation>
        <location evidence="1">Secreted</location>
        <location evidence="1">Cell wall</location>
    </subcellularLocation>
</comment>
<evidence type="ECO:0000256" key="8">
    <source>
        <dbReference type="PROSITE-ProRule" id="PRU10052"/>
    </source>
</evidence>
<evidence type="ECO:0000256" key="6">
    <source>
        <dbReference type="ARBA" id="ARBA00023295"/>
    </source>
</evidence>
<dbReference type="KEGG" id="mnt:21403419"/>
<sequence length="472" mass="50873">MGTLKLKSLSFNIFLIALLVCPFSIRTCHARQGKQYWPMPNKYFPTSMNNYNFAPEKISGDNSAIFNVLDYGAKGDGRADDTKAFEAAWEAACKVKASTITVPSGSVFLVKPISFSGSGCQPDIVFQLDGKIIAPTDSGSWGSGLLQWIEFAKHDGITIKGKGIIDGQGSVWWNDSPTYYPTDDFTYNSSEDLQQTESNSGKLPNTKPTALRFYGSNGVTVTGITIQNSPQTHLKFDDCTNVQVFSVGVSSPESSPNTDGIHLQNSQDVVIYNSNLACGDDCVSIQTGCSNVYIHNVNCGPGHGISIGSLGKDNTRACVSNITVRDVKIQNTLTGVRIKTWQGGSGSVQNVMFSNIQVSEVKTPIMIDQFYCDKSKCANESSAVAVSGINYINVKGTYTEKPVHFACSDSLPCTGVSLNTIQLNSVQESEHLSGPFCWEAYGELETATVPPIDCLKTGKPSGATVQSKSDYC</sequence>
<dbReference type="EMBL" id="KE345913">
    <property type="protein sequence ID" value="EXC20306.1"/>
    <property type="molecule type" value="Genomic_DNA"/>
</dbReference>
<evidence type="ECO:0000256" key="4">
    <source>
        <dbReference type="ARBA" id="ARBA00022525"/>
    </source>
</evidence>
<feature type="signal peptide" evidence="10">
    <location>
        <begin position="1"/>
        <end position="30"/>
    </location>
</feature>
<proteinExistence type="inferred from homology"/>
<evidence type="ECO:0000313" key="12">
    <source>
        <dbReference type="Proteomes" id="UP000030645"/>
    </source>
</evidence>
<dbReference type="PANTHER" id="PTHR31375">
    <property type="match status" value="1"/>
</dbReference>
<evidence type="ECO:0000256" key="10">
    <source>
        <dbReference type="SAM" id="SignalP"/>
    </source>
</evidence>
<dbReference type="Pfam" id="PF00295">
    <property type="entry name" value="Glyco_hydro_28"/>
    <property type="match status" value="1"/>
</dbReference>
<feature type="active site" evidence="8">
    <location>
        <position position="303"/>
    </location>
</feature>
<dbReference type="GO" id="GO:0004650">
    <property type="term" value="F:polygalacturonase activity"/>
    <property type="evidence" value="ECO:0007669"/>
    <property type="project" value="InterPro"/>
</dbReference>
<dbReference type="InterPro" id="IPR006626">
    <property type="entry name" value="PbH1"/>
</dbReference>
<evidence type="ECO:0000256" key="5">
    <source>
        <dbReference type="ARBA" id="ARBA00022801"/>
    </source>
</evidence>
<keyword evidence="6 9" id="KW-0326">Glycosidase</keyword>
<keyword evidence="7" id="KW-0961">Cell wall biogenesis/degradation</keyword>
<evidence type="ECO:0000256" key="7">
    <source>
        <dbReference type="ARBA" id="ARBA00023316"/>
    </source>
</evidence>
<dbReference type="AlphaFoldDB" id="W9S8Q5"/>
<name>W9S8Q5_9ROSA</name>
<organism evidence="11 12">
    <name type="scientific">Morus notabilis</name>
    <dbReference type="NCBI Taxonomy" id="981085"/>
    <lineage>
        <taxon>Eukaryota</taxon>
        <taxon>Viridiplantae</taxon>
        <taxon>Streptophyta</taxon>
        <taxon>Embryophyta</taxon>
        <taxon>Tracheophyta</taxon>
        <taxon>Spermatophyta</taxon>
        <taxon>Magnoliopsida</taxon>
        <taxon>eudicotyledons</taxon>
        <taxon>Gunneridae</taxon>
        <taxon>Pentapetalae</taxon>
        <taxon>rosids</taxon>
        <taxon>fabids</taxon>
        <taxon>Rosales</taxon>
        <taxon>Moraceae</taxon>
        <taxon>Moreae</taxon>
        <taxon>Morus</taxon>
    </lineage>
</organism>
<dbReference type="PROSITE" id="PS00502">
    <property type="entry name" value="POLYGALACTURONASE"/>
    <property type="match status" value="1"/>
</dbReference>
<dbReference type="InterPro" id="IPR011050">
    <property type="entry name" value="Pectin_lyase_fold/virulence"/>
</dbReference>
<keyword evidence="4" id="KW-0964">Secreted</keyword>
<evidence type="ECO:0000256" key="1">
    <source>
        <dbReference type="ARBA" id="ARBA00004191"/>
    </source>
</evidence>
<gene>
    <name evidence="11" type="ORF">L484_020525</name>
</gene>
<accession>W9S8Q5</accession>
<dbReference type="GO" id="GO:0005975">
    <property type="term" value="P:carbohydrate metabolic process"/>
    <property type="evidence" value="ECO:0007669"/>
    <property type="project" value="InterPro"/>
</dbReference>
<dbReference type="STRING" id="981085.W9S8Q5"/>
<evidence type="ECO:0000256" key="2">
    <source>
        <dbReference type="ARBA" id="ARBA00008834"/>
    </source>
</evidence>
<dbReference type="eggNOG" id="ENOG502QW1D">
    <property type="taxonomic scope" value="Eukaryota"/>
</dbReference>
<dbReference type="SUPFAM" id="SSF51126">
    <property type="entry name" value="Pectin lyase-like"/>
    <property type="match status" value="1"/>
</dbReference>
<dbReference type="InterPro" id="IPR000743">
    <property type="entry name" value="Glyco_hydro_28"/>
</dbReference>
<dbReference type="OrthoDB" id="187139at2759"/>
<evidence type="ECO:0000256" key="9">
    <source>
        <dbReference type="RuleBase" id="RU361169"/>
    </source>
</evidence>
<feature type="chain" id="PRO_5004931881" evidence="10">
    <location>
        <begin position="31"/>
        <end position="472"/>
    </location>
</feature>
<comment type="similarity">
    <text evidence="2 9">Belongs to the glycosyl hydrolase 28 family.</text>
</comment>
<keyword evidence="10" id="KW-0732">Signal</keyword>
<protein>
    <submittedName>
        <fullName evidence="11">Polygalacturonase</fullName>
    </submittedName>
</protein>
<evidence type="ECO:0000256" key="3">
    <source>
        <dbReference type="ARBA" id="ARBA00022512"/>
    </source>
</evidence>
<evidence type="ECO:0000313" key="11">
    <source>
        <dbReference type="EMBL" id="EXC20306.1"/>
    </source>
</evidence>
<keyword evidence="12" id="KW-1185">Reference proteome</keyword>
<dbReference type="Proteomes" id="UP000030645">
    <property type="component" value="Unassembled WGS sequence"/>
</dbReference>
<keyword evidence="5 9" id="KW-0378">Hydrolase</keyword>
<dbReference type="SMART" id="SM00710">
    <property type="entry name" value="PbH1"/>
    <property type="match status" value="5"/>
</dbReference>
<reference evidence="12" key="1">
    <citation type="submission" date="2013-01" db="EMBL/GenBank/DDBJ databases">
        <title>Draft Genome Sequence of a Mulberry Tree, Morus notabilis C.K. Schneid.</title>
        <authorList>
            <person name="He N."/>
            <person name="Zhao S."/>
        </authorList>
    </citation>
    <scope>NUCLEOTIDE SEQUENCE</scope>
</reference>